<feature type="region of interest" description="Disordered" evidence="1">
    <location>
        <begin position="1"/>
        <end position="21"/>
    </location>
</feature>
<evidence type="ECO:0000256" key="2">
    <source>
        <dbReference type="SAM" id="Phobius"/>
    </source>
</evidence>
<evidence type="ECO:0000256" key="1">
    <source>
        <dbReference type="SAM" id="MobiDB-lite"/>
    </source>
</evidence>
<keyword evidence="4" id="KW-1185">Reference proteome</keyword>
<evidence type="ECO:0000313" key="4">
    <source>
        <dbReference type="Proteomes" id="UP001148838"/>
    </source>
</evidence>
<reference evidence="3 4" key="1">
    <citation type="journal article" date="2022" name="Allergy">
        <title>Genome assembly and annotation of Periplaneta americana reveal a comprehensive cockroach allergen profile.</title>
        <authorList>
            <person name="Wang L."/>
            <person name="Xiong Q."/>
            <person name="Saelim N."/>
            <person name="Wang L."/>
            <person name="Nong W."/>
            <person name="Wan A.T."/>
            <person name="Shi M."/>
            <person name="Liu X."/>
            <person name="Cao Q."/>
            <person name="Hui J.H.L."/>
            <person name="Sookrung N."/>
            <person name="Leung T.F."/>
            <person name="Tungtrongchitr A."/>
            <person name="Tsui S.K.W."/>
        </authorList>
    </citation>
    <scope>NUCLEOTIDE SEQUENCE [LARGE SCALE GENOMIC DNA]</scope>
    <source>
        <strain evidence="3">PWHHKU_190912</strain>
    </source>
</reference>
<keyword evidence="2" id="KW-0812">Transmembrane</keyword>
<protein>
    <submittedName>
        <fullName evidence="3">Uncharacterized protein</fullName>
    </submittedName>
</protein>
<organism evidence="3 4">
    <name type="scientific">Periplaneta americana</name>
    <name type="common">American cockroach</name>
    <name type="synonym">Blatta americana</name>
    <dbReference type="NCBI Taxonomy" id="6978"/>
    <lineage>
        <taxon>Eukaryota</taxon>
        <taxon>Metazoa</taxon>
        <taxon>Ecdysozoa</taxon>
        <taxon>Arthropoda</taxon>
        <taxon>Hexapoda</taxon>
        <taxon>Insecta</taxon>
        <taxon>Pterygota</taxon>
        <taxon>Neoptera</taxon>
        <taxon>Polyneoptera</taxon>
        <taxon>Dictyoptera</taxon>
        <taxon>Blattodea</taxon>
        <taxon>Blattoidea</taxon>
        <taxon>Blattidae</taxon>
        <taxon>Blattinae</taxon>
        <taxon>Periplaneta</taxon>
    </lineage>
</organism>
<gene>
    <name evidence="3" type="ORF">ANN_11075</name>
</gene>
<keyword evidence="2" id="KW-0472">Membrane</keyword>
<sequence length="110" mass="11654">MAGLCEGGNEPPGSLNASNDVSGDDKLSVAVMIWCGDGDCAGNTSGVVAVMMMMMMMIWCDVVVIRMILMLMTVVLVVLLMIVVVVIDGNAVKMMTAVIKMIVEKLIVIS</sequence>
<dbReference type="EMBL" id="JAJSOF020000015">
    <property type="protein sequence ID" value="KAJ4441224.1"/>
    <property type="molecule type" value="Genomic_DNA"/>
</dbReference>
<accession>A0ABQ8T407</accession>
<dbReference type="Proteomes" id="UP001148838">
    <property type="component" value="Unassembled WGS sequence"/>
</dbReference>
<name>A0ABQ8T407_PERAM</name>
<keyword evidence="2" id="KW-1133">Transmembrane helix</keyword>
<comment type="caution">
    <text evidence="3">The sequence shown here is derived from an EMBL/GenBank/DDBJ whole genome shotgun (WGS) entry which is preliminary data.</text>
</comment>
<feature type="transmembrane region" description="Helical" evidence="2">
    <location>
        <begin position="63"/>
        <end position="87"/>
    </location>
</feature>
<proteinExistence type="predicted"/>
<evidence type="ECO:0000313" key="3">
    <source>
        <dbReference type="EMBL" id="KAJ4441224.1"/>
    </source>
</evidence>